<dbReference type="EnsemblPlants" id="OPUNC05G11960.1">
    <property type="protein sequence ID" value="OPUNC05G11960.1"/>
    <property type="gene ID" value="OPUNC05G11960"/>
</dbReference>
<keyword evidence="3" id="KW-0539">Nucleus</keyword>
<protein>
    <submittedName>
        <fullName evidence="5">Uncharacterized protein</fullName>
    </submittedName>
</protein>
<evidence type="ECO:0000313" key="6">
    <source>
        <dbReference type="Proteomes" id="UP000026962"/>
    </source>
</evidence>
<evidence type="ECO:0000256" key="1">
    <source>
        <dbReference type="ARBA" id="ARBA00004123"/>
    </source>
</evidence>
<feature type="compositionally biased region" description="Acidic residues" evidence="4">
    <location>
        <begin position="139"/>
        <end position="153"/>
    </location>
</feature>
<comment type="subcellular location">
    <subcellularLocation>
        <location evidence="1">Nucleus</location>
    </subcellularLocation>
</comment>
<organism evidence="5">
    <name type="scientific">Oryza punctata</name>
    <name type="common">Red rice</name>
    <dbReference type="NCBI Taxonomy" id="4537"/>
    <lineage>
        <taxon>Eukaryota</taxon>
        <taxon>Viridiplantae</taxon>
        <taxon>Streptophyta</taxon>
        <taxon>Embryophyta</taxon>
        <taxon>Tracheophyta</taxon>
        <taxon>Spermatophyta</taxon>
        <taxon>Magnoliopsida</taxon>
        <taxon>Liliopsida</taxon>
        <taxon>Poales</taxon>
        <taxon>Poaceae</taxon>
        <taxon>BOP clade</taxon>
        <taxon>Oryzoideae</taxon>
        <taxon>Oryzeae</taxon>
        <taxon>Oryzinae</taxon>
        <taxon>Oryza</taxon>
    </lineage>
</organism>
<reference evidence="5" key="2">
    <citation type="submission" date="2018-05" db="EMBL/GenBank/DDBJ databases">
        <title>OpunRS2 (Oryza punctata Reference Sequence Version 2).</title>
        <authorList>
            <person name="Zhang J."/>
            <person name="Kudrna D."/>
            <person name="Lee S."/>
            <person name="Talag J."/>
            <person name="Welchert J."/>
            <person name="Wing R.A."/>
        </authorList>
    </citation>
    <scope>NUCLEOTIDE SEQUENCE [LARGE SCALE GENOMIC DNA]</scope>
</reference>
<proteinExistence type="inferred from homology"/>
<evidence type="ECO:0000313" key="5">
    <source>
        <dbReference type="EnsemblPlants" id="OPUNC05G11960.1"/>
    </source>
</evidence>
<accession>A0A0E0L1P0</accession>
<dbReference type="Gramene" id="OPUNC05G11960.1">
    <property type="protein sequence ID" value="OPUNC05G11960.1"/>
    <property type="gene ID" value="OPUNC05G11960"/>
</dbReference>
<name>A0A0E0L1P0_ORYPU</name>
<evidence type="ECO:0000256" key="4">
    <source>
        <dbReference type="SAM" id="MobiDB-lite"/>
    </source>
</evidence>
<dbReference type="HOGENOM" id="CLU_127904_0_0_1"/>
<dbReference type="PANTHER" id="PTHR33669:SF4">
    <property type="entry name" value="NRR REPRESSOR HOMOLOG 2"/>
    <property type="match status" value="1"/>
</dbReference>
<feature type="region of interest" description="Disordered" evidence="4">
    <location>
        <begin position="65"/>
        <end position="178"/>
    </location>
</feature>
<dbReference type="Proteomes" id="UP000026962">
    <property type="component" value="Chromosome 5"/>
</dbReference>
<comment type="similarity">
    <text evidence="2">Belongs to the NPR1-interactor family.</text>
</comment>
<sequence length="178" mass="18954">MEGMDVKAPRPGCGGADDGAAASLSARREEEGKGAVGGEDEQVERFYALLANIRAMRGMYSQYRDDAAAGDGDGASRRKRARRAEPPWRPAFRMEDFEEVAAGDDGPACSSRTKKQRGGGHGTAVEKRRITEKAAAAAADDDDDDEEEEEAGEVVEVKEHRAAASRPTGPLTSNQLAS</sequence>
<dbReference type="AlphaFoldDB" id="A0A0E0L1P0"/>
<dbReference type="PANTHER" id="PTHR33669">
    <property type="entry name" value="PROTEIN NEGATIVE REGULATOR OF RESISTANCE"/>
    <property type="match status" value="1"/>
</dbReference>
<dbReference type="eggNOG" id="ENOG502R3S8">
    <property type="taxonomic scope" value="Eukaryota"/>
</dbReference>
<dbReference type="Pfam" id="PF15699">
    <property type="entry name" value="NPR1_interact"/>
    <property type="match status" value="1"/>
</dbReference>
<keyword evidence="6" id="KW-1185">Reference proteome</keyword>
<evidence type="ECO:0000256" key="2">
    <source>
        <dbReference type="ARBA" id="ARBA00009937"/>
    </source>
</evidence>
<evidence type="ECO:0000256" key="3">
    <source>
        <dbReference type="ARBA" id="ARBA00023242"/>
    </source>
</evidence>
<dbReference type="InterPro" id="IPR031425">
    <property type="entry name" value="NPR1/NH1-interacting"/>
</dbReference>
<reference evidence="5" key="1">
    <citation type="submission" date="2015-04" db="UniProtKB">
        <authorList>
            <consortium name="EnsemblPlants"/>
        </authorList>
    </citation>
    <scope>IDENTIFICATION</scope>
</reference>
<feature type="region of interest" description="Disordered" evidence="4">
    <location>
        <begin position="1"/>
        <end position="38"/>
    </location>
</feature>
<dbReference type="GO" id="GO:0010112">
    <property type="term" value="P:regulation of systemic acquired resistance"/>
    <property type="evidence" value="ECO:0007669"/>
    <property type="project" value="InterPro"/>
</dbReference>
<dbReference type="GO" id="GO:0005634">
    <property type="term" value="C:nucleus"/>
    <property type="evidence" value="ECO:0007669"/>
    <property type="project" value="UniProtKB-SubCell"/>
</dbReference>